<evidence type="ECO:0000313" key="2">
    <source>
        <dbReference type="Proteomes" id="UP001321473"/>
    </source>
</evidence>
<dbReference type="AlphaFoldDB" id="A0AAQ4EBF8"/>
<comment type="caution">
    <text evidence="1">The sequence shown here is derived from an EMBL/GenBank/DDBJ whole genome shotgun (WGS) entry which is preliminary data.</text>
</comment>
<proteinExistence type="predicted"/>
<protein>
    <submittedName>
        <fullName evidence="1">Uncharacterized protein</fullName>
    </submittedName>
</protein>
<sequence length="176" mass="19901">MAVPAKAAILDPLFFDYYDLPSASDIAAFRNDLGRGHPGRRPSQIVVIGVAKWFGRTVAQRITRHTRDYRGGQQLVAIDLVMFLLTEGHALEHCSIEIYASHFPSFSKLCMDDLETQALDLGKTLQWFDVKYARVWDRDSSDAFRTRVSGCGANVASMSGEDWKFLRALEREWVVT</sequence>
<keyword evidence="2" id="KW-1185">Reference proteome</keyword>
<name>A0AAQ4EBF8_AMBAM</name>
<accession>A0AAQ4EBF8</accession>
<gene>
    <name evidence="1" type="ORF">V5799_024825</name>
</gene>
<dbReference type="Proteomes" id="UP001321473">
    <property type="component" value="Unassembled WGS sequence"/>
</dbReference>
<dbReference type="EMBL" id="JARKHS020019090">
    <property type="protein sequence ID" value="KAK8771928.1"/>
    <property type="molecule type" value="Genomic_DNA"/>
</dbReference>
<reference evidence="1 2" key="1">
    <citation type="journal article" date="2023" name="Arcadia Sci">
        <title>De novo assembly of a long-read Amblyomma americanum tick genome.</title>
        <authorList>
            <person name="Chou S."/>
            <person name="Poskanzer K.E."/>
            <person name="Rollins M."/>
            <person name="Thuy-Boun P.S."/>
        </authorList>
    </citation>
    <scope>NUCLEOTIDE SEQUENCE [LARGE SCALE GENOMIC DNA]</scope>
    <source>
        <strain evidence="1">F_SG_1</strain>
        <tissue evidence="1">Salivary glands</tissue>
    </source>
</reference>
<evidence type="ECO:0000313" key="1">
    <source>
        <dbReference type="EMBL" id="KAK8771928.1"/>
    </source>
</evidence>
<organism evidence="1 2">
    <name type="scientific">Amblyomma americanum</name>
    <name type="common">Lone star tick</name>
    <dbReference type="NCBI Taxonomy" id="6943"/>
    <lineage>
        <taxon>Eukaryota</taxon>
        <taxon>Metazoa</taxon>
        <taxon>Ecdysozoa</taxon>
        <taxon>Arthropoda</taxon>
        <taxon>Chelicerata</taxon>
        <taxon>Arachnida</taxon>
        <taxon>Acari</taxon>
        <taxon>Parasitiformes</taxon>
        <taxon>Ixodida</taxon>
        <taxon>Ixodoidea</taxon>
        <taxon>Ixodidae</taxon>
        <taxon>Amblyomminae</taxon>
        <taxon>Amblyomma</taxon>
    </lineage>
</organism>